<name>A0A1Y1S8R0_9MICR</name>
<dbReference type="PANTHER" id="PTHR14094">
    <property type="entry name" value="SIGNAL RECOGNITION PARTICLE 72"/>
    <property type="match status" value="1"/>
</dbReference>
<dbReference type="Gene3D" id="1.25.40.10">
    <property type="entry name" value="Tetratricopeptide repeat domain"/>
    <property type="match status" value="1"/>
</dbReference>
<keyword evidence="2" id="KW-1185">Reference proteome</keyword>
<dbReference type="VEuPathDB" id="MicrosporidiaDB:ECANGB1_700"/>
<evidence type="ECO:0000313" key="2">
    <source>
        <dbReference type="Proteomes" id="UP000192639"/>
    </source>
</evidence>
<dbReference type="InterPro" id="IPR026270">
    <property type="entry name" value="SRP72"/>
</dbReference>
<dbReference type="Pfam" id="PF17004">
    <property type="entry name" value="SRP_TPR_like"/>
    <property type="match status" value="1"/>
</dbReference>
<dbReference type="GO" id="GO:0006614">
    <property type="term" value="P:SRP-dependent cotranslational protein targeting to membrane"/>
    <property type="evidence" value="ECO:0007669"/>
    <property type="project" value="InterPro"/>
</dbReference>
<organism evidence="1 2">
    <name type="scientific">Enterospora canceri</name>
    <dbReference type="NCBI Taxonomy" id="1081671"/>
    <lineage>
        <taxon>Eukaryota</taxon>
        <taxon>Fungi</taxon>
        <taxon>Fungi incertae sedis</taxon>
        <taxon>Microsporidia</taxon>
        <taxon>Enterocytozoonidae</taxon>
        <taxon>Enterospora</taxon>
    </lineage>
</organism>
<sequence>MSKLKQLIEDEKYEEILMLNSPYYDKYKVIAAIHLKRYRDAIFFIHGNTFEKAYCFYKLKKFDRALKILRKQNGERVNLLKSQCLYFMGKMKDAYEALRRCKLEDETAVNLYAMEAMNALASNEYSSIFALREDVKIAEPITYEFNSIECKMEGDFNRNYANIANETEYLGKLTFLDKEYDVANSYIKKQLGCIVNDEHNLSLTKKQAETFTYNKVTGFTLSEPVLFQHNFIKTQETEYNLLEDDRSLSKKKCFTTRLVLKWLVRNMEKKGAKLSKEKRNGMVKWALTHIDEREKWIIDCLNLILVDEGSSEYKELAKSVCCKLK</sequence>
<protein>
    <submittedName>
        <fullName evidence="1">Uncharacterized protein</fullName>
    </submittedName>
</protein>
<dbReference type="OrthoDB" id="5421607at2759"/>
<dbReference type="InterPro" id="IPR031545">
    <property type="entry name" value="SRP72_TPR-like"/>
</dbReference>
<dbReference type="GO" id="GO:0005786">
    <property type="term" value="C:signal recognition particle, endoplasmic reticulum targeting"/>
    <property type="evidence" value="ECO:0007669"/>
    <property type="project" value="TreeGrafter"/>
</dbReference>
<comment type="caution">
    <text evidence="1">The sequence shown here is derived from an EMBL/GenBank/DDBJ whole genome shotgun (WGS) entry which is preliminary data.</text>
</comment>
<dbReference type="GO" id="GO:0043022">
    <property type="term" value="F:ribosome binding"/>
    <property type="evidence" value="ECO:0007669"/>
    <property type="project" value="TreeGrafter"/>
</dbReference>
<gene>
    <name evidence="1" type="ORF">ECANGB1_700</name>
</gene>
<dbReference type="PANTHER" id="PTHR14094:SF9">
    <property type="entry name" value="SIGNAL RECOGNITION PARTICLE SUBUNIT SRP72"/>
    <property type="match status" value="1"/>
</dbReference>
<reference evidence="1 2" key="1">
    <citation type="journal article" date="2017" name="Environ. Microbiol.">
        <title>Decay of the glycolytic pathway and adaptation to intranuclear parasitism within Enterocytozoonidae microsporidia.</title>
        <authorList>
            <person name="Wiredu Boakye D."/>
            <person name="Jaroenlak P."/>
            <person name="Prachumwat A."/>
            <person name="Williams T.A."/>
            <person name="Bateman K.S."/>
            <person name="Itsathitphaisarn O."/>
            <person name="Sritunyalucksana K."/>
            <person name="Paszkiewicz K.H."/>
            <person name="Moore K.A."/>
            <person name="Stentiford G.D."/>
            <person name="Williams B.A."/>
        </authorList>
    </citation>
    <scope>NUCLEOTIDE SEQUENCE [LARGE SCALE GENOMIC DNA]</scope>
    <source>
        <strain evidence="1 2">GB1</strain>
    </source>
</reference>
<dbReference type="GO" id="GO:0008312">
    <property type="term" value="F:7S RNA binding"/>
    <property type="evidence" value="ECO:0007669"/>
    <property type="project" value="TreeGrafter"/>
</dbReference>
<dbReference type="EMBL" id="LWDP01000020">
    <property type="protein sequence ID" value="ORD94436.1"/>
    <property type="molecule type" value="Genomic_DNA"/>
</dbReference>
<accession>A0A1Y1S8R0</accession>
<evidence type="ECO:0000313" key="1">
    <source>
        <dbReference type="EMBL" id="ORD94436.1"/>
    </source>
</evidence>
<proteinExistence type="predicted"/>
<dbReference type="AlphaFoldDB" id="A0A1Y1S8R0"/>
<dbReference type="SUPFAM" id="SSF48452">
    <property type="entry name" value="TPR-like"/>
    <property type="match status" value="1"/>
</dbReference>
<dbReference type="Proteomes" id="UP000192639">
    <property type="component" value="Unassembled WGS sequence"/>
</dbReference>
<dbReference type="InterPro" id="IPR011990">
    <property type="entry name" value="TPR-like_helical_dom_sf"/>
</dbReference>